<protein>
    <recommendedName>
        <fullName evidence="1">6-phosphogluconate dehydrogenase NADP-binding domain-containing protein</fullName>
    </recommendedName>
</protein>
<dbReference type="SUPFAM" id="SSF51735">
    <property type="entry name" value="NAD(P)-binding Rossmann-fold domains"/>
    <property type="match status" value="1"/>
</dbReference>
<organism evidence="2 3">
    <name type="scientific">Virgisporangium ochraceum</name>
    <dbReference type="NCBI Taxonomy" id="65505"/>
    <lineage>
        <taxon>Bacteria</taxon>
        <taxon>Bacillati</taxon>
        <taxon>Actinomycetota</taxon>
        <taxon>Actinomycetes</taxon>
        <taxon>Micromonosporales</taxon>
        <taxon>Micromonosporaceae</taxon>
        <taxon>Virgisporangium</taxon>
    </lineage>
</organism>
<dbReference type="GO" id="GO:0050661">
    <property type="term" value="F:NADP binding"/>
    <property type="evidence" value="ECO:0007669"/>
    <property type="project" value="InterPro"/>
</dbReference>
<dbReference type="Gene3D" id="3.40.50.720">
    <property type="entry name" value="NAD(P)-binding Rossmann-like Domain"/>
    <property type="match status" value="1"/>
</dbReference>
<gene>
    <name evidence="2" type="ORF">Voc01_079030</name>
</gene>
<dbReference type="GO" id="GO:0016054">
    <property type="term" value="P:organic acid catabolic process"/>
    <property type="evidence" value="ECO:0007669"/>
    <property type="project" value="UniProtKB-ARBA"/>
</dbReference>
<dbReference type="GO" id="GO:0016491">
    <property type="term" value="F:oxidoreductase activity"/>
    <property type="evidence" value="ECO:0007669"/>
    <property type="project" value="InterPro"/>
</dbReference>
<dbReference type="PROSITE" id="PS00895">
    <property type="entry name" value="3_HYDROXYISOBUT_DH"/>
    <property type="match status" value="1"/>
</dbReference>
<evidence type="ECO:0000259" key="1">
    <source>
        <dbReference type="Pfam" id="PF03446"/>
    </source>
</evidence>
<reference evidence="2" key="1">
    <citation type="submission" date="2021-01" db="EMBL/GenBank/DDBJ databases">
        <title>Whole genome shotgun sequence of Virgisporangium ochraceum NBRC 16418.</title>
        <authorList>
            <person name="Komaki H."/>
            <person name="Tamura T."/>
        </authorList>
    </citation>
    <scope>NUCLEOTIDE SEQUENCE</scope>
    <source>
        <strain evidence="2">NBRC 16418</strain>
    </source>
</reference>
<dbReference type="Proteomes" id="UP000635606">
    <property type="component" value="Unassembled WGS sequence"/>
</dbReference>
<feature type="domain" description="6-phosphogluconate dehydrogenase NADP-binding" evidence="1">
    <location>
        <begin position="24"/>
        <end position="49"/>
    </location>
</feature>
<dbReference type="EMBL" id="BOPH01000108">
    <property type="protein sequence ID" value="GIJ72986.1"/>
    <property type="molecule type" value="Genomic_DNA"/>
</dbReference>
<evidence type="ECO:0000313" key="3">
    <source>
        <dbReference type="Proteomes" id="UP000635606"/>
    </source>
</evidence>
<keyword evidence="3" id="KW-1185">Reference proteome</keyword>
<sequence>MRTNPAGLDLDRVRAPGDDDRVLVGFLGLGVMGQPMAVNLARAGTPLVV</sequence>
<name>A0A8J4EFR3_9ACTN</name>
<accession>A0A8J4EFR3</accession>
<proteinExistence type="predicted"/>
<dbReference type="Pfam" id="PF03446">
    <property type="entry name" value="NAD_binding_2"/>
    <property type="match status" value="1"/>
</dbReference>
<dbReference type="InterPro" id="IPR002204">
    <property type="entry name" value="3-OH-isobutyrate_DH-rel_CS"/>
</dbReference>
<dbReference type="InterPro" id="IPR006115">
    <property type="entry name" value="6PGDH_NADP-bd"/>
</dbReference>
<dbReference type="InterPro" id="IPR036291">
    <property type="entry name" value="NAD(P)-bd_dom_sf"/>
</dbReference>
<comment type="caution">
    <text evidence="2">The sequence shown here is derived from an EMBL/GenBank/DDBJ whole genome shotgun (WGS) entry which is preliminary data.</text>
</comment>
<dbReference type="AlphaFoldDB" id="A0A8J4EFR3"/>
<evidence type="ECO:0000313" key="2">
    <source>
        <dbReference type="EMBL" id="GIJ72986.1"/>
    </source>
</evidence>